<reference evidence="2 3" key="1">
    <citation type="submission" date="2018-03" db="EMBL/GenBank/DDBJ databases">
        <title>Draft Genome Sequences of the Obligatory Marine Myxobacteria Enhygromyxa salina SWB005.</title>
        <authorList>
            <person name="Poehlein A."/>
            <person name="Moghaddam J.A."/>
            <person name="Harms H."/>
            <person name="Alanjari M."/>
            <person name="Koenig G.M."/>
            <person name="Daniel R."/>
            <person name="Schaeberle T.F."/>
        </authorList>
    </citation>
    <scope>NUCLEOTIDE SEQUENCE [LARGE SCALE GENOMIC DNA]</scope>
    <source>
        <strain evidence="2 3">SWB005</strain>
    </source>
</reference>
<name>A0A2S9XE47_9BACT</name>
<dbReference type="Proteomes" id="UP000237968">
    <property type="component" value="Unassembled WGS sequence"/>
</dbReference>
<feature type="region of interest" description="Disordered" evidence="1">
    <location>
        <begin position="127"/>
        <end position="149"/>
    </location>
</feature>
<dbReference type="AlphaFoldDB" id="A0A2S9XE47"/>
<organism evidence="2 3">
    <name type="scientific">Enhygromyxa salina</name>
    <dbReference type="NCBI Taxonomy" id="215803"/>
    <lineage>
        <taxon>Bacteria</taxon>
        <taxon>Pseudomonadati</taxon>
        <taxon>Myxococcota</taxon>
        <taxon>Polyangia</taxon>
        <taxon>Nannocystales</taxon>
        <taxon>Nannocystaceae</taxon>
        <taxon>Enhygromyxa</taxon>
    </lineage>
</organism>
<sequence>MGNADHVIFLGGEVEVVDGYVFVCNESVPDELRARTILAAVDDALAQSGSRGVLFDTRDMPAPTEAVNTILRTWVDAGRLHDKVALLVRSDLKRIASNMRAISVGVKMRSFHELAEAEAWLLEPLPQAPAKAQEQPTPAPASDGPACRWRSPLLRGVVGSGNDK</sequence>
<evidence type="ECO:0000256" key="1">
    <source>
        <dbReference type="SAM" id="MobiDB-lite"/>
    </source>
</evidence>
<gene>
    <name evidence="2" type="ORF">ENSA5_58710</name>
</gene>
<dbReference type="EMBL" id="PVNK01000257">
    <property type="protein sequence ID" value="PRP91134.1"/>
    <property type="molecule type" value="Genomic_DNA"/>
</dbReference>
<comment type="caution">
    <text evidence="2">The sequence shown here is derived from an EMBL/GenBank/DDBJ whole genome shotgun (WGS) entry which is preliminary data.</text>
</comment>
<dbReference type="InterPro" id="IPR036513">
    <property type="entry name" value="STAS_dom_sf"/>
</dbReference>
<dbReference type="SUPFAM" id="SSF52091">
    <property type="entry name" value="SpoIIaa-like"/>
    <property type="match status" value="1"/>
</dbReference>
<protein>
    <recommendedName>
        <fullName evidence="4">STAS/SEC14 domain-containing protein</fullName>
    </recommendedName>
</protein>
<evidence type="ECO:0008006" key="4">
    <source>
        <dbReference type="Google" id="ProtNLM"/>
    </source>
</evidence>
<proteinExistence type="predicted"/>
<dbReference type="InterPro" id="IPR038396">
    <property type="entry name" value="SpoIIAA-like_sf"/>
</dbReference>
<accession>A0A2S9XE47</accession>
<evidence type="ECO:0000313" key="2">
    <source>
        <dbReference type="EMBL" id="PRP91134.1"/>
    </source>
</evidence>
<keyword evidence="3" id="KW-1185">Reference proteome</keyword>
<dbReference type="Gene3D" id="3.40.50.10600">
    <property type="entry name" value="SpoIIaa-like domains"/>
    <property type="match status" value="1"/>
</dbReference>
<evidence type="ECO:0000313" key="3">
    <source>
        <dbReference type="Proteomes" id="UP000237968"/>
    </source>
</evidence>